<dbReference type="GO" id="GO:0005737">
    <property type="term" value="C:cytoplasm"/>
    <property type="evidence" value="ECO:0007669"/>
    <property type="project" value="TreeGrafter"/>
</dbReference>
<organism evidence="6 7">
    <name type="scientific">Paramylibacter kogurei</name>
    <dbReference type="NCBI Taxonomy" id="1889778"/>
    <lineage>
        <taxon>Bacteria</taxon>
        <taxon>Pseudomonadati</taxon>
        <taxon>Pseudomonadota</taxon>
        <taxon>Alphaproteobacteria</taxon>
        <taxon>Rhodobacterales</taxon>
        <taxon>Paracoccaceae</taxon>
        <taxon>Paramylibacter</taxon>
    </lineage>
</organism>
<protein>
    <recommendedName>
        <fullName evidence="3">biotin--[biotin carboxyl-carrier protein] ligase</fullName>
        <ecNumber evidence="3">6.3.4.15</ecNumber>
    </recommendedName>
</protein>
<name>A0A2G5K5N6_9RHOB</name>
<keyword evidence="1 6" id="KW-0436">Ligase</keyword>
<dbReference type="GO" id="GO:0004077">
    <property type="term" value="F:biotin--[biotin carboxyl-carrier protein] ligase activity"/>
    <property type="evidence" value="ECO:0007669"/>
    <property type="project" value="UniProtKB-EC"/>
</dbReference>
<sequence length="248" mass="26521">MNGWPTGVGRRVFDTIDSTNIYARAIVNDGASPVWIMAHEQTVGVGRRGRAWSTQRGNFAATYLAEIKDDLNTVALRSFVAALALYDALNAVGVAADRLSLKWPNDVLLDGGKVAGILLETAGVGPSHICIGIGVNLAHAPEPAKMETNAVPAKSLLADVGININAEQFLDALAFAYQQRETQFRASGFDTIRTDWLTHAARLGETIIARTPKGDTVGTFETLDETGAVILQTAKGRCAIHAAEIFFT</sequence>
<dbReference type="InterPro" id="IPR004143">
    <property type="entry name" value="BPL_LPL_catalytic"/>
</dbReference>
<dbReference type="EC" id="6.3.4.15" evidence="3"/>
<dbReference type="InterPro" id="IPR045864">
    <property type="entry name" value="aa-tRNA-synth_II/BPL/LPL"/>
</dbReference>
<dbReference type="InterPro" id="IPR003142">
    <property type="entry name" value="BPL_C"/>
</dbReference>
<comment type="catalytic activity">
    <reaction evidence="4">
        <text>biotin + L-lysyl-[protein] + ATP = N(6)-biotinyl-L-lysyl-[protein] + AMP + diphosphate + H(+)</text>
        <dbReference type="Rhea" id="RHEA:11756"/>
        <dbReference type="Rhea" id="RHEA-COMP:9752"/>
        <dbReference type="Rhea" id="RHEA-COMP:10505"/>
        <dbReference type="ChEBI" id="CHEBI:15378"/>
        <dbReference type="ChEBI" id="CHEBI:29969"/>
        <dbReference type="ChEBI" id="CHEBI:30616"/>
        <dbReference type="ChEBI" id="CHEBI:33019"/>
        <dbReference type="ChEBI" id="CHEBI:57586"/>
        <dbReference type="ChEBI" id="CHEBI:83144"/>
        <dbReference type="ChEBI" id="CHEBI:456215"/>
        <dbReference type="EC" id="6.3.4.15"/>
    </reaction>
</comment>
<dbReference type="CDD" id="cd16442">
    <property type="entry name" value="BPL"/>
    <property type="match status" value="1"/>
</dbReference>
<proteinExistence type="predicted"/>
<dbReference type="Pfam" id="PF03099">
    <property type="entry name" value="BPL_LplA_LipB"/>
    <property type="match status" value="1"/>
</dbReference>
<evidence type="ECO:0000259" key="5">
    <source>
        <dbReference type="PROSITE" id="PS51733"/>
    </source>
</evidence>
<dbReference type="OrthoDB" id="9807064at2"/>
<evidence type="ECO:0000256" key="1">
    <source>
        <dbReference type="ARBA" id="ARBA00022598"/>
    </source>
</evidence>
<keyword evidence="2" id="KW-0092">Biotin</keyword>
<reference evidence="6 7" key="1">
    <citation type="submission" date="2016-08" db="EMBL/GenBank/DDBJ databases">
        <title>Draft genome of Amylibacter sp. strain 4G11.</title>
        <authorList>
            <person name="Wong S.-K."/>
            <person name="Hamasaki K."/>
            <person name="Yoshizawa S."/>
        </authorList>
    </citation>
    <scope>NUCLEOTIDE SEQUENCE [LARGE SCALE GENOMIC DNA]</scope>
    <source>
        <strain evidence="6 7">4G11</strain>
    </source>
</reference>
<dbReference type="NCBIfam" id="TIGR00121">
    <property type="entry name" value="birA_ligase"/>
    <property type="match status" value="1"/>
</dbReference>
<dbReference type="AlphaFoldDB" id="A0A2G5K5N6"/>
<feature type="domain" description="BPL/LPL catalytic" evidence="5">
    <location>
        <begin position="1"/>
        <end position="181"/>
    </location>
</feature>
<dbReference type="RefSeq" id="WP_099592657.1">
    <property type="nucleotide sequence ID" value="NZ_MDGM01000012.1"/>
</dbReference>
<keyword evidence="7" id="KW-1185">Reference proteome</keyword>
<evidence type="ECO:0000256" key="4">
    <source>
        <dbReference type="ARBA" id="ARBA00047846"/>
    </source>
</evidence>
<gene>
    <name evidence="6" type="ORF">BFP76_03700</name>
</gene>
<dbReference type="Gene3D" id="3.30.930.10">
    <property type="entry name" value="Bira Bifunctional Protein, Domain 2"/>
    <property type="match status" value="1"/>
</dbReference>
<dbReference type="SUPFAM" id="SSF55681">
    <property type="entry name" value="Class II aaRS and biotin synthetases"/>
    <property type="match status" value="1"/>
</dbReference>
<dbReference type="Proteomes" id="UP000231516">
    <property type="component" value="Unassembled WGS sequence"/>
</dbReference>
<accession>A0A2G5K5N6</accession>
<dbReference type="InterPro" id="IPR004408">
    <property type="entry name" value="Biotin_CoA_COase_ligase"/>
</dbReference>
<dbReference type="Pfam" id="PF02237">
    <property type="entry name" value="BPL_C"/>
    <property type="match status" value="1"/>
</dbReference>
<dbReference type="PROSITE" id="PS51733">
    <property type="entry name" value="BPL_LPL_CATALYTIC"/>
    <property type="match status" value="1"/>
</dbReference>
<evidence type="ECO:0000313" key="6">
    <source>
        <dbReference type="EMBL" id="PIB24333.1"/>
    </source>
</evidence>
<evidence type="ECO:0000256" key="3">
    <source>
        <dbReference type="ARBA" id="ARBA00024227"/>
    </source>
</evidence>
<dbReference type="EMBL" id="MDGM01000012">
    <property type="protein sequence ID" value="PIB24333.1"/>
    <property type="molecule type" value="Genomic_DNA"/>
</dbReference>
<comment type="caution">
    <text evidence="6">The sequence shown here is derived from an EMBL/GenBank/DDBJ whole genome shotgun (WGS) entry which is preliminary data.</text>
</comment>
<evidence type="ECO:0000256" key="2">
    <source>
        <dbReference type="ARBA" id="ARBA00023267"/>
    </source>
</evidence>
<dbReference type="PANTHER" id="PTHR12835:SF5">
    <property type="entry name" value="BIOTIN--PROTEIN LIGASE"/>
    <property type="match status" value="1"/>
</dbReference>
<evidence type="ECO:0000313" key="7">
    <source>
        <dbReference type="Proteomes" id="UP000231516"/>
    </source>
</evidence>
<dbReference type="PANTHER" id="PTHR12835">
    <property type="entry name" value="BIOTIN PROTEIN LIGASE"/>
    <property type="match status" value="1"/>
</dbReference>